<dbReference type="AlphaFoldDB" id="A0A1F7F390"/>
<gene>
    <name evidence="2" type="ORF">A2519_17090</name>
</gene>
<sequence length="218" mass="24083">MKILLFFSMLFFLSCSSPEGPDTAGTGSKTGNAFMGSIYQHTIPAKNAYVLLIPANYDPIEDTAGALLSTITDILGRFTLVNIQPGLYNVEFTSNDSSMKSFLHGISINSNDTTFVSDTLENTVLAKGYIEQSPDVRVLARVFIRGAPYYGTVNSTGAYLLYDMALGQYRIEVHVDSMIVTPYDNIDSLYFPINVDIQGLWRDTSGIIIIQDTVQLRF</sequence>
<evidence type="ECO:0000313" key="2">
    <source>
        <dbReference type="EMBL" id="OGK00976.1"/>
    </source>
</evidence>
<dbReference type="EMBL" id="MFYX01000136">
    <property type="protein sequence ID" value="OGK00976.1"/>
    <property type="molecule type" value="Genomic_DNA"/>
</dbReference>
<dbReference type="Proteomes" id="UP000179243">
    <property type="component" value="Unassembled WGS sequence"/>
</dbReference>
<feature type="signal peptide" evidence="1">
    <location>
        <begin position="1"/>
        <end position="19"/>
    </location>
</feature>
<accession>A0A1F7F390</accession>
<organism evidence="2 3">
    <name type="scientific">Candidatus Raymondbacteria bacterium RIFOXYD12_FULL_49_13</name>
    <dbReference type="NCBI Taxonomy" id="1817890"/>
    <lineage>
        <taxon>Bacteria</taxon>
        <taxon>Raymondiibacteriota</taxon>
    </lineage>
</organism>
<keyword evidence="1" id="KW-0732">Signal</keyword>
<protein>
    <recommendedName>
        <fullName evidence="4">DUF4382 domain-containing protein</fullName>
    </recommendedName>
</protein>
<dbReference type="InterPro" id="IPR013784">
    <property type="entry name" value="Carb-bd-like_fold"/>
</dbReference>
<dbReference type="GO" id="GO:0030246">
    <property type="term" value="F:carbohydrate binding"/>
    <property type="evidence" value="ECO:0007669"/>
    <property type="project" value="InterPro"/>
</dbReference>
<evidence type="ECO:0008006" key="4">
    <source>
        <dbReference type="Google" id="ProtNLM"/>
    </source>
</evidence>
<evidence type="ECO:0000313" key="3">
    <source>
        <dbReference type="Proteomes" id="UP000179243"/>
    </source>
</evidence>
<name>A0A1F7F390_UNCRA</name>
<evidence type="ECO:0000256" key="1">
    <source>
        <dbReference type="SAM" id="SignalP"/>
    </source>
</evidence>
<comment type="caution">
    <text evidence="2">The sequence shown here is derived from an EMBL/GenBank/DDBJ whole genome shotgun (WGS) entry which is preliminary data.</text>
</comment>
<reference evidence="2 3" key="1">
    <citation type="journal article" date="2016" name="Nat. Commun.">
        <title>Thousands of microbial genomes shed light on interconnected biogeochemical processes in an aquifer system.</title>
        <authorList>
            <person name="Anantharaman K."/>
            <person name="Brown C.T."/>
            <person name="Hug L.A."/>
            <person name="Sharon I."/>
            <person name="Castelle C.J."/>
            <person name="Probst A.J."/>
            <person name="Thomas B.C."/>
            <person name="Singh A."/>
            <person name="Wilkins M.J."/>
            <person name="Karaoz U."/>
            <person name="Brodie E.L."/>
            <person name="Williams K.H."/>
            <person name="Hubbard S.S."/>
            <person name="Banfield J.F."/>
        </authorList>
    </citation>
    <scope>NUCLEOTIDE SEQUENCE [LARGE SCALE GENOMIC DNA]</scope>
</reference>
<dbReference type="SUPFAM" id="SSF49452">
    <property type="entry name" value="Starch-binding domain-like"/>
    <property type="match status" value="1"/>
</dbReference>
<proteinExistence type="predicted"/>
<dbReference type="PROSITE" id="PS51257">
    <property type="entry name" value="PROKAR_LIPOPROTEIN"/>
    <property type="match status" value="1"/>
</dbReference>
<feature type="chain" id="PRO_5009528366" description="DUF4382 domain-containing protein" evidence="1">
    <location>
        <begin position="20"/>
        <end position="218"/>
    </location>
</feature>